<keyword evidence="3" id="KW-1185">Reference proteome</keyword>
<dbReference type="AlphaFoldDB" id="A0A081BU32"/>
<evidence type="ECO:0000313" key="2">
    <source>
        <dbReference type="EMBL" id="GAK55837.1"/>
    </source>
</evidence>
<evidence type="ECO:0000256" key="1">
    <source>
        <dbReference type="SAM" id="MobiDB-lite"/>
    </source>
</evidence>
<feature type="compositionally biased region" description="Basic and acidic residues" evidence="1">
    <location>
        <begin position="9"/>
        <end position="18"/>
    </location>
</feature>
<organism evidence="2 3">
    <name type="scientific">Vecturithrix granuli</name>
    <dbReference type="NCBI Taxonomy" id="1499967"/>
    <lineage>
        <taxon>Bacteria</taxon>
        <taxon>Candidatus Moduliflexota</taxon>
        <taxon>Candidatus Vecturitrichia</taxon>
        <taxon>Candidatus Vecturitrichales</taxon>
        <taxon>Candidatus Vecturitrichaceae</taxon>
        <taxon>Candidatus Vecturithrix</taxon>
    </lineage>
</organism>
<feature type="region of interest" description="Disordered" evidence="1">
    <location>
        <begin position="1"/>
        <end position="20"/>
    </location>
</feature>
<protein>
    <submittedName>
        <fullName evidence="2">Uncharacterized protein</fullName>
    </submittedName>
</protein>
<reference evidence="2 3" key="1">
    <citation type="journal article" date="2015" name="PeerJ">
        <title>First genomic representation of candidate bacterial phylum KSB3 points to enhanced environmental sensing as a trigger of wastewater bulking.</title>
        <authorList>
            <person name="Sekiguchi Y."/>
            <person name="Ohashi A."/>
            <person name="Parks D.H."/>
            <person name="Yamauchi T."/>
            <person name="Tyson G.W."/>
            <person name="Hugenholtz P."/>
        </authorList>
    </citation>
    <scope>NUCLEOTIDE SEQUENCE [LARGE SCALE GENOMIC DNA]</scope>
</reference>
<name>A0A081BU32_VECG1</name>
<accession>A0A081BU32</accession>
<dbReference type="STRING" id="1499967.U27_02798"/>
<sequence length="39" mass="4549">MKKFQNHTSADDRGKEETPQTEIFDVFLCHNSQDKPVVK</sequence>
<gene>
    <name evidence="2" type="ORF">U27_02798</name>
</gene>
<dbReference type="HOGENOM" id="CLU_3305272_0_0_0"/>
<dbReference type="Proteomes" id="UP000030661">
    <property type="component" value="Unassembled WGS sequence"/>
</dbReference>
<proteinExistence type="predicted"/>
<evidence type="ECO:0000313" key="3">
    <source>
        <dbReference type="Proteomes" id="UP000030661"/>
    </source>
</evidence>
<dbReference type="EMBL" id="DF820464">
    <property type="protein sequence ID" value="GAK55837.1"/>
    <property type="molecule type" value="Genomic_DNA"/>
</dbReference>